<evidence type="ECO:0000313" key="8">
    <source>
        <dbReference type="Proteomes" id="UP000039324"/>
    </source>
</evidence>
<dbReference type="InterPro" id="IPR016163">
    <property type="entry name" value="Ald_DH_C"/>
</dbReference>
<sequence>MAIFEGAGEARDKRETVTVPPEKLAYRGRQYTVPVGLFINNEFVQSVSGKKFPTVNPATEEPILEFYEGDASDVDIAVSAASAAFAEWSKVAPATRGLLLAKLADRIEANAEELAELESLGNGKPKSVALQADLPLTVATFRYYAGWSDKIVGKVVDTSPDFHTYTRHEPIGVVGQIIPWNFPLLMLAWKIAPALACGNTIVLKTSEKTPMTALKIAELIVDVGFAPGVVNIISGYGPTAGHAIATHKDIHKVAFTGSTASGKKVAVAAAESNMKKVTMELGGKSPNIIFPDADLDQACQSAFMGIFFNCGQCCCAGSRVFVHEKIYDAFIAKFKALMDRSCVGDPFDSDTTVGPIVDKLQFDRVSNYIKAGIAEGASVEHTASKPRKRRGYFIAPTLFTNVKDEMGIAQEEIFGPVVCVLKFSRADEVIKRANATTYGLAAAVHTKDLQTAIKMTNELQAGTVWVNCYNVFNTAMPFGGYKQSGVGRELGEYALSEYTQVKSVVMKVA</sequence>
<dbReference type="PROSITE" id="PS00687">
    <property type="entry name" value="ALDEHYDE_DEHYDR_GLU"/>
    <property type="match status" value="1"/>
</dbReference>
<dbReference type="PANTHER" id="PTHR11699">
    <property type="entry name" value="ALDEHYDE DEHYDROGENASE-RELATED"/>
    <property type="match status" value="1"/>
</dbReference>
<dbReference type="PROSITE" id="PS00070">
    <property type="entry name" value="ALDEHYDE_DEHYDR_CYS"/>
    <property type="match status" value="1"/>
</dbReference>
<feature type="domain" description="Aldehyde dehydrogenase" evidence="5">
    <location>
        <begin position="43"/>
        <end position="504"/>
    </location>
</feature>
<dbReference type="Gene3D" id="3.40.309.10">
    <property type="entry name" value="Aldehyde Dehydrogenase, Chain A, domain 2"/>
    <property type="match status" value="1"/>
</dbReference>
<evidence type="ECO:0000256" key="3">
    <source>
        <dbReference type="PROSITE-ProRule" id="PRU10007"/>
    </source>
</evidence>
<feature type="active site" evidence="3">
    <location>
        <position position="280"/>
    </location>
</feature>
<dbReference type="FunFam" id="3.40.605.10:FF:000026">
    <property type="entry name" value="Aldehyde dehydrogenase, putative"/>
    <property type="match status" value="1"/>
</dbReference>
<evidence type="ECO:0000256" key="4">
    <source>
        <dbReference type="RuleBase" id="RU003345"/>
    </source>
</evidence>
<proteinExistence type="inferred from homology"/>
<evidence type="ECO:0000313" key="9">
    <source>
        <dbReference type="Proteomes" id="UP000290189"/>
    </source>
</evidence>
<dbReference type="InterPro" id="IPR016161">
    <property type="entry name" value="Ald_DH/histidinol_DH"/>
</dbReference>
<dbReference type="EMBL" id="CDSF01000144">
    <property type="protein sequence ID" value="CEP03450.1"/>
    <property type="molecule type" value="Genomic_DNA"/>
</dbReference>
<dbReference type="InterPro" id="IPR016162">
    <property type="entry name" value="Ald_DH_N"/>
</dbReference>
<reference evidence="6" key="1">
    <citation type="submission" date="2015-02" db="EMBL/GenBank/DDBJ databases">
        <authorList>
            <person name="Chooi Y.-H."/>
        </authorList>
    </citation>
    <scope>NUCLEOTIDE SEQUENCE [LARGE SCALE GENOMIC DNA]</scope>
    <source>
        <strain evidence="6">E3</strain>
    </source>
</reference>
<dbReference type="FunFam" id="3.40.309.10:FF:000001">
    <property type="entry name" value="Mitochondrial aldehyde dehydrogenase 2"/>
    <property type="match status" value="1"/>
</dbReference>
<dbReference type="SUPFAM" id="SSF53720">
    <property type="entry name" value="ALDH-like"/>
    <property type="match status" value="1"/>
</dbReference>
<dbReference type="InterPro" id="IPR015590">
    <property type="entry name" value="Aldehyde_DH_dom"/>
</dbReference>
<evidence type="ECO:0000256" key="2">
    <source>
        <dbReference type="ARBA" id="ARBA00023002"/>
    </source>
</evidence>
<evidence type="ECO:0000256" key="1">
    <source>
        <dbReference type="ARBA" id="ARBA00009986"/>
    </source>
</evidence>
<protein>
    <recommendedName>
        <fullName evidence="5">Aldehyde dehydrogenase domain-containing protein</fullName>
    </recommendedName>
</protein>
<dbReference type="FunFam" id="3.40.605.10:FF:000050">
    <property type="entry name" value="Aldehyde dehydrogenase, mitochondrial"/>
    <property type="match status" value="1"/>
</dbReference>
<evidence type="ECO:0000259" key="5">
    <source>
        <dbReference type="Pfam" id="PF00171"/>
    </source>
</evidence>
<comment type="similarity">
    <text evidence="1 4">Belongs to the aldehyde dehydrogenase family.</text>
</comment>
<dbReference type="OMA" id="GQLIMQY"/>
<dbReference type="EMBL" id="OVEO01000004">
    <property type="protein sequence ID" value="SPQ95681.1"/>
    <property type="molecule type" value="Genomic_DNA"/>
</dbReference>
<reference evidence="7 9" key="2">
    <citation type="submission" date="2018-03" db="EMBL/GenBank/DDBJ databases">
        <authorList>
            <person name="Fogelqvist J."/>
        </authorList>
    </citation>
    <scope>NUCLEOTIDE SEQUENCE [LARGE SCALE GENOMIC DNA]</scope>
</reference>
<dbReference type="InterPro" id="IPR016160">
    <property type="entry name" value="Ald_DH_CS_CYS"/>
</dbReference>
<dbReference type="Proteomes" id="UP000290189">
    <property type="component" value="Unassembled WGS sequence"/>
</dbReference>
<keyword evidence="2 4" id="KW-0560">Oxidoreductase</keyword>
<evidence type="ECO:0000313" key="7">
    <source>
        <dbReference type="EMBL" id="SPQ95681.1"/>
    </source>
</evidence>
<dbReference type="OrthoDB" id="310895at2759"/>
<keyword evidence="7" id="KW-0496">Mitochondrion</keyword>
<dbReference type="STRING" id="37360.A0A0G4J783"/>
<organism evidence="6 8">
    <name type="scientific">Plasmodiophora brassicae</name>
    <name type="common">Clubroot disease agent</name>
    <dbReference type="NCBI Taxonomy" id="37360"/>
    <lineage>
        <taxon>Eukaryota</taxon>
        <taxon>Sar</taxon>
        <taxon>Rhizaria</taxon>
        <taxon>Endomyxa</taxon>
        <taxon>Phytomyxea</taxon>
        <taxon>Plasmodiophorida</taxon>
        <taxon>Plasmodiophoridae</taxon>
        <taxon>Plasmodiophora</taxon>
    </lineage>
</organism>
<dbReference type="Gene3D" id="3.40.605.10">
    <property type="entry name" value="Aldehyde Dehydrogenase, Chain A, domain 1"/>
    <property type="match status" value="1"/>
</dbReference>
<dbReference type="Proteomes" id="UP000039324">
    <property type="component" value="Unassembled WGS sequence"/>
</dbReference>
<dbReference type="AlphaFoldDB" id="A0A0G4J783"/>
<keyword evidence="8" id="KW-1185">Reference proteome</keyword>
<evidence type="ECO:0000313" key="6">
    <source>
        <dbReference type="EMBL" id="CEP03450.1"/>
    </source>
</evidence>
<geneLocation type="mitochondrion" evidence="7"/>
<dbReference type="InterPro" id="IPR029510">
    <property type="entry name" value="Ald_DH_CS_GLU"/>
</dbReference>
<name>A0A0G4J783_PLABS</name>
<accession>A0A0G4J783</accession>
<dbReference type="GO" id="GO:0016620">
    <property type="term" value="F:oxidoreductase activity, acting on the aldehyde or oxo group of donors, NAD or NADP as acceptor"/>
    <property type="evidence" value="ECO:0007669"/>
    <property type="project" value="InterPro"/>
</dbReference>
<gene>
    <name evidence="6" type="ORF">PBRA_003210</name>
    <name evidence="7" type="ORF">PLBR_LOCUS2896</name>
</gene>
<dbReference type="Pfam" id="PF00171">
    <property type="entry name" value="Aldedh"/>
    <property type="match status" value="1"/>
</dbReference>
<dbReference type="CDD" id="cd07091">
    <property type="entry name" value="ALDH_F1-2_Ald2-like"/>
    <property type="match status" value="1"/>
</dbReference>